<organism evidence="1 2">
    <name type="scientific">Brachionus plicatilis</name>
    <name type="common">Marine rotifer</name>
    <name type="synonym">Brachionus muelleri</name>
    <dbReference type="NCBI Taxonomy" id="10195"/>
    <lineage>
        <taxon>Eukaryota</taxon>
        <taxon>Metazoa</taxon>
        <taxon>Spiralia</taxon>
        <taxon>Gnathifera</taxon>
        <taxon>Rotifera</taxon>
        <taxon>Eurotatoria</taxon>
        <taxon>Monogononta</taxon>
        <taxon>Pseudotrocha</taxon>
        <taxon>Ploima</taxon>
        <taxon>Brachionidae</taxon>
        <taxon>Brachionus</taxon>
    </lineage>
</organism>
<keyword evidence="2" id="KW-1185">Reference proteome</keyword>
<reference evidence="1 2" key="1">
    <citation type="journal article" date="2018" name="Sci. Rep.">
        <title>Genomic signatures of local adaptation to the degree of environmental predictability in rotifers.</title>
        <authorList>
            <person name="Franch-Gras L."/>
            <person name="Hahn C."/>
            <person name="Garcia-Roger E.M."/>
            <person name="Carmona M.J."/>
            <person name="Serra M."/>
            <person name="Gomez A."/>
        </authorList>
    </citation>
    <scope>NUCLEOTIDE SEQUENCE [LARGE SCALE GENOMIC DNA]</scope>
    <source>
        <strain evidence="1">HYR1</strain>
    </source>
</reference>
<name>A0A3M7SK57_BRAPC</name>
<protein>
    <submittedName>
        <fullName evidence="1">Uncharacterized protein</fullName>
    </submittedName>
</protein>
<evidence type="ECO:0000313" key="2">
    <source>
        <dbReference type="Proteomes" id="UP000276133"/>
    </source>
</evidence>
<accession>A0A3M7SK57</accession>
<sequence>MWNSESTKNLNLAKNQVSYKKNLHTLVFLKKKTLFQFEFYQILLKLSKIILGRILVQFVFEIYNAVLFRNEMTYLGDEKFLL</sequence>
<dbReference type="EMBL" id="REGN01001244">
    <property type="protein sequence ID" value="RNA36095.1"/>
    <property type="molecule type" value="Genomic_DNA"/>
</dbReference>
<gene>
    <name evidence="1" type="ORF">BpHYR1_035019</name>
</gene>
<proteinExistence type="predicted"/>
<comment type="caution">
    <text evidence="1">The sequence shown here is derived from an EMBL/GenBank/DDBJ whole genome shotgun (WGS) entry which is preliminary data.</text>
</comment>
<evidence type="ECO:0000313" key="1">
    <source>
        <dbReference type="EMBL" id="RNA36095.1"/>
    </source>
</evidence>
<dbReference type="Proteomes" id="UP000276133">
    <property type="component" value="Unassembled WGS sequence"/>
</dbReference>
<dbReference type="AlphaFoldDB" id="A0A3M7SK57"/>